<evidence type="ECO:0000256" key="7">
    <source>
        <dbReference type="RuleBase" id="RU367043"/>
    </source>
</evidence>
<dbReference type="Pfam" id="PF02953">
    <property type="entry name" value="zf-Tim10_DDP"/>
    <property type="match status" value="1"/>
</dbReference>
<name>A0AAV5RYS0_MAUHU</name>
<comment type="similarity">
    <text evidence="1 7">Belongs to the small Tim family.</text>
</comment>
<proteinExistence type="inferred from homology"/>
<dbReference type="AlphaFoldDB" id="A0AAV5RYS0"/>
<dbReference type="InterPro" id="IPR004217">
    <property type="entry name" value="Tim10-like"/>
</dbReference>
<comment type="function">
    <text evidence="7">Mitochondrial intermembrane chaperone that participates in the import and insertion of some multi-pass transmembrane proteins into the mitochondrial inner membrane. Also required for the transfer of beta-barrel precursors from the TOM complex to the sorting and assembly machinery (SAM complex) of the outer membrane. Acts as a chaperone-like protein that protects the hydrophobic precursors from aggregation and guide them through the mitochondrial intermembrane space.</text>
</comment>
<evidence type="ECO:0000259" key="8">
    <source>
        <dbReference type="Pfam" id="PF02953"/>
    </source>
</evidence>
<evidence type="ECO:0000256" key="6">
    <source>
        <dbReference type="ARBA" id="ARBA00023157"/>
    </source>
</evidence>
<protein>
    <recommendedName>
        <fullName evidence="7">Mitochondrial import inner membrane translocase subunit</fullName>
    </recommendedName>
</protein>
<organism evidence="9 10">
    <name type="scientific">Maudiozyma humilis</name>
    <name type="common">Sour dough yeast</name>
    <name type="synonym">Kazachstania humilis</name>
    <dbReference type="NCBI Taxonomy" id="51915"/>
    <lineage>
        <taxon>Eukaryota</taxon>
        <taxon>Fungi</taxon>
        <taxon>Dikarya</taxon>
        <taxon>Ascomycota</taxon>
        <taxon>Saccharomycotina</taxon>
        <taxon>Saccharomycetes</taxon>
        <taxon>Saccharomycetales</taxon>
        <taxon>Saccharomycetaceae</taxon>
        <taxon>Maudiozyma</taxon>
    </lineage>
</organism>
<evidence type="ECO:0000256" key="5">
    <source>
        <dbReference type="ARBA" id="ARBA00023136"/>
    </source>
</evidence>
<evidence type="ECO:0000313" key="9">
    <source>
        <dbReference type="EMBL" id="GMM56580.1"/>
    </source>
</evidence>
<evidence type="ECO:0000256" key="2">
    <source>
        <dbReference type="ARBA" id="ARBA00022792"/>
    </source>
</evidence>
<dbReference type="GO" id="GO:0005743">
    <property type="term" value="C:mitochondrial inner membrane"/>
    <property type="evidence" value="ECO:0007669"/>
    <property type="project" value="UniProtKB-SubCell"/>
</dbReference>
<keyword evidence="2 7" id="KW-0999">Mitochondrion inner membrane</keyword>
<keyword evidence="6 7" id="KW-1015">Disulfide bond</keyword>
<evidence type="ECO:0000256" key="1">
    <source>
        <dbReference type="ARBA" id="ARBA00006720"/>
    </source>
</evidence>
<dbReference type="GO" id="GO:0015031">
    <property type="term" value="P:protein transport"/>
    <property type="evidence" value="ECO:0007669"/>
    <property type="project" value="UniProtKB-KW"/>
</dbReference>
<keyword evidence="3 7" id="KW-0653">Protein transport</keyword>
<comment type="caution">
    <text evidence="9">The sequence shown here is derived from an EMBL/GenBank/DDBJ whole genome shotgun (WGS) entry which is preliminary data.</text>
</comment>
<gene>
    <name evidence="9" type="ORF">DAKH74_031960</name>
</gene>
<keyword evidence="10" id="KW-1185">Reference proteome</keyword>
<accession>A0AAV5RYS0</accession>
<evidence type="ECO:0000256" key="4">
    <source>
        <dbReference type="ARBA" id="ARBA00023010"/>
    </source>
</evidence>
<dbReference type="Gene3D" id="1.10.287.810">
    <property type="entry name" value="Mitochondrial import inner membrane translocase subunit tim13 like domains"/>
    <property type="match status" value="1"/>
</dbReference>
<evidence type="ECO:0000313" key="10">
    <source>
        <dbReference type="Proteomes" id="UP001377567"/>
    </source>
</evidence>
<dbReference type="EMBL" id="BTGD01000008">
    <property type="protein sequence ID" value="GMM56580.1"/>
    <property type="molecule type" value="Genomic_DNA"/>
</dbReference>
<dbReference type="Proteomes" id="UP001377567">
    <property type="component" value="Unassembled WGS sequence"/>
</dbReference>
<sequence length="110" mass="12289">MDRAKSALIRNNIYPDTPPINSNMSSISQSDLAALSDSSKKEIASFLDSENSKQRVQMQVHEFTNSCFKRCVSSVTSPDLSSQEEECLSNCVNRFLDANIRIVKSLQNVQ</sequence>
<comment type="subcellular location">
    <subcellularLocation>
        <location evidence="7">Mitochondrion inner membrane</location>
        <topology evidence="7">Peripheral membrane protein</topology>
        <orientation evidence="7">Intermembrane side</orientation>
    </subcellularLocation>
</comment>
<evidence type="ECO:0000256" key="3">
    <source>
        <dbReference type="ARBA" id="ARBA00022927"/>
    </source>
</evidence>
<comment type="domain">
    <text evidence="7">The twin CX3C motif contains 4 conserved Cys residues that form 2 disulfide bonds in the mitochondrial intermembrane space.</text>
</comment>
<keyword evidence="5" id="KW-0472">Membrane</keyword>
<dbReference type="SUPFAM" id="SSF144122">
    <property type="entry name" value="Tim10-like"/>
    <property type="match status" value="1"/>
</dbReference>
<dbReference type="InterPro" id="IPR035427">
    <property type="entry name" value="Tim10-like_dom_sf"/>
</dbReference>
<keyword evidence="4 7" id="KW-0811">Translocation</keyword>
<reference evidence="9 10" key="1">
    <citation type="journal article" date="2023" name="Elife">
        <title>Identification of key yeast species and microbe-microbe interactions impacting larval growth of Drosophila in the wild.</title>
        <authorList>
            <person name="Mure A."/>
            <person name="Sugiura Y."/>
            <person name="Maeda R."/>
            <person name="Honda K."/>
            <person name="Sakurai N."/>
            <person name="Takahashi Y."/>
            <person name="Watada M."/>
            <person name="Katoh T."/>
            <person name="Gotoh A."/>
            <person name="Gotoh Y."/>
            <person name="Taniguchi I."/>
            <person name="Nakamura K."/>
            <person name="Hayashi T."/>
            <person name="Katayama T."/>
            <person name="Uemura T."/>
            <person name="Hattori Y."/>
        </authorList>
    </citation>
    <scope>NUCLEOTIDE SEQUENCE [LARGE SCALE GENOMIC DNA]</scope>
    <source>
        <strain evidence="9 10">KH-74</strain>
    </source>
</reference>
<keyword evidence="7" id="KW-0813">Transport</keyword>
<keyword evidence="7" id="KW-0143">Chaperone</keyword>
<keyword evidence="7" id="KW-0496">Mitochondrion</keyword>
<feature type="domain" description="Tim10-like" evidence="8">
    <location>
        <begin position="46"/>
        <end position="108"/>
    </location>
</feature>
<comment type="subunit">
    <text evidence="7">Heterohexamer.</text>
</comment>